<dbReference type="GO" id="GO:0004525">
    <property type="term" value="F:ribonuclease III activity"/>
    <property type="evidence" value="ECO:0007669"/>
    <property type="project" value="InterPro"/>
</dbReference>
<sequence length="308" mass="34230">MPNPFFGPGERRLFDDCCRRIYHYLKHRHPGEFLKWEEPSHRQGVVADSHPIRSGLEHLGDSVLSDAASFLFEYLCPGKEALYKVLKAALTCNCVLGYLMYFLGYHDLTADKIGGDTWETFLGSLLLSLPYSNVIEWALPVLEPLAIVCLEVLDPDFKYTSSGPPALQQVPLSCVDTPVPVGDATTDEAAEELGPLLEYLAAFKTPCTLIAPDRAIPSCMTSFPPTTGQQEPSVLNALGSGAQATCPPAQEYLLAAQRHDMAMSWYHSLRHSGLLKRLHRFPVSRGNLPGWPISLRQVWCRVSIPEHR</sequence>
<dbReference type="SUPFAM" id="SSF69065">
    <property type="entry name" value="RNase III domain-like"/>
    <property type="match status" value="1"/>
</dbReference>
<proteinExistence type="predicted"/>
<organism evidence="2 3">
    <name type="scientific">Mycena metata</name>
    <dbReference type="NCBI Taxonomy" id="1033252"/>
    <lineage>
        <taxon>Eukaryota</taxon>
        <taxon>Fungi</taxon>
        <taxon>Dikarya</taxon>
        <taxon>Basidiomycota</taxon>
        <taxon>Agaricomycotina</taxon>
        <taxon>Agaricomycetes</taxon>
        <taxon>Agaricomycetidae</taxon>
        <taxon>Agaricales</taxon>
        <taxon>Marasmiineae</taxon>
        <taxon>Mycenaceae</taxon>
        <taxon>Mycena</taxon>
    </lineage>
</organism>
<accession>A0AAD7HYC9</accession>
<evidence type="ECO:0000313" key="1">
    <source>
        <dbReference type="EMBL" id="KAJ7697956.1"/>
    </source>
</evidence>
<dbReference type="GO" id="GO:0006396">
    <property type="term" value="P:RNA processing"/>
    <property type="evidence" value="ECO:0007669"/>
    <property type="project" value="InterPro"/>
</dbReference>
<dbReference type="InterPro" id="IPR036389">
    <property type="entry name" value="RNase_III_sf"/>
</dbReference>
<name>A0AAD7HYC9_9AGAR</name>
<dbReference type="EMBL" id="JARKIB010000601">
    <property type="protein sequence ID" value="KAJ7697956.1"/>
    <property type="molecule type" value="Genomic_DNA"/>
</dbReference>
<evidence type="ECO:0008006" key="4">
    <source>
        <dbReference type="Google" id="ProtNLM"/>
    </source>
</evidence>
<dbReference type="AlphaFoldDB" id="A0AAD7HYC9"/>
<evidence type="ECO:0000313" key="2">
    <source>
        <dbReference type="EMBL" id="KAJ7730468.1"/>
    </source>
</evidence>
<evidence type="ECO:0000313" key="3">
    <source>
        <dbReference type="Proteomes" id="UP001215598"/>
    </source>
</evidence>
<protein>
    <recommendedName>
        <fullName evidence="4">RNase III domain-containing protein</fullName>
    </recommendedName>
</protein>
<gene>
    <name evidence="2" type="ORF">B0H16DRAFT_1585203</name>
    <name evidence="1" type="ORF">B0H16DRAFT_1645786</name>
</gene>
<keyword evidence="3" id="KW-1185">Reference proteome</keyword>
<dbReference type="Proteomes" id="UP001215598">
    <property type="component" value="Unassembled WGS sequence"/>
</dbReference>
<reference evidence="2" key="1">
    <citation type="submission" date="2023-03" db="EMBL/GenBank/DDBJ databases">
        <title>Massive genome expansion in bonnet fungi (Mycena s.s.) driven by repeated elements and novel gene families across ecological guilds.</title>
        <authorList>
            <consortium name="Lawrence Berkeley National Laboratory"/>
            <person name="Harder C.B."/>
            <person name="Miyauchi S."/>
            <person name="Viragh M."/>
            <person name="Kuo A."/>
            <person name="Thoen E."/>
            <person name="Andreopoulos B."/>
            <person name="Lu D."/>
            <person name="Skrede I."/>
            <person name="Drula E."/>
            <person name="Henrissat B."/>
            <person name="Morin E."/>
            <person name="Kohler A."/>
            <person name="Barry K."/>
            <person name="LaButti K."/>
            <person name="Morin E."/>
            <person name="Salamov A."/>
            <person name="Lipzen A."/>
            <person name="Mereny Z."/>
            <person name="Hegedus B."/>
            <person name="Baldrian P."/>
            <person name="Stursova M."/>
            <person name="Weitz H."/>
            <person name="Taylor A."/>
            <person name="Grigoriev I.V."/>
            <person name="Nagy L.G."/>
            <person name="Martin F."/>
            <person name="Kauserud H."/>
        </authorList>
    </citation>
    <scope>NUCLEOTIDE SEQUENCE</scope>
    <source>
        <strain evidence="2">CBHHK182m</strain>
    </source>
</reference>
<dbReference type="EMBL" id="JARKIB010000159">
    <property type="protein sequence ID" value="KAJ7730468.1"/>
    <property type="molecule type" value="Genomic_DNA"/>
</dbReference>
<comment type="caution">
    <text evidence="2">The sequence shown here is derived from an EMBL/GenBank/DDBJ whole genome shotgun (WGS) entry which is preliminary data.</text>
</comment>